<dbReference type="EMBL" id="CAJVPP010006590">
    <property type="protein sequence ID" value="CAG8679800.1"/>
    <property type="molecule type" value="Genomic_DNA"/>
</dbReference>
<comment type="caution">
    <text evidence="9">The sequence shown here is derived from an EMBL/GenBank/DDBJ whole genome shotgun (WGS) entry which is preliminary data.</text>
</comment>
<dbReference type="PANTHER" id="PTHR24291:SF50">
    <property type="entry name" value="BIFUNCTIONAL ALBAFLAVENONE MONOOXYGENASE_TERPENE SYNTHASE"/>
    <property type="match status" value="1"/>
</dbReference>
<keyword evidence="6" id="KW-0503">Monooxygenase</keyword>
<evidence type="ECO:0000256" key="2">
    <source>
        <dbReference type="ARBA" id="ARBA00022617"/>
    </source>
</evidence>
<dbReference type="Pfam" id="PF00067">
    <property type="entry name" value="p450"/>
    <property type="match status" value="1"/>
</dbReference>
<keyword evidence="10" id="KW-1185">Reference proteome</keyword>
<dbReference type="AlphaFoldDB" id="A0A9N9EPA7"/>
<evidence type="ECO:0000256" key="6">
    <source>
        <dbReference type="ARBA" id="ARBA00023033"/>
    </source>
</evidence>
<dbReference type="Proteomes" id="UP000789375">
    <property type="component" value="Unassembled WGS sequence"/>
</dbReference>
<dbReference type="InterPro" id="IPR001810">
    <property type="entry name" value="F-box_dom"/>
</dbReference>
<evidence type="ECO:0000259" key="8">
    <source>
        <dbReference type="PROSITE" id="PS50181"/>
    </source>
</evidence>
<dbReference type="PRINTS" id="PR00385">
    <property type="entry name" value="P450"/>
</dbReference>
<organism evidence="9 10">
    <name type="scientific">Funneliformis mosseae</name>
    <name type="common">Endomycorrhizal fungus</name>
    <name type="synonym">Glomus mosseae</name>
    <dbReference type="NCBI Taxonomy" id="27381"/>
    <lineage>
        <taxon>Eukaryota</taxon>
        <taxon>Fungi</taxon>
        <taxon>Fungi incertae sedis</taxon>
        <taxon>Mucoromycota</taxon>
        <taxon>Glomeromycotina</taxon>
        <taxon>Glomeromycetes</taxon>
        <taxon>Glomerales</taxon>
        <taxon>Glomeraceae</taxon>
        <taxon>Funneliformis</taxon>
    </lineage>
</organism>
<evidence type="ECO:0000256" key="7">
    <source>
        <dbReference type="PIRSR" id="PIRSR602401-1"/>
    </source>
</evidence>
<dbReference type="PRINTS" id="PR00463">
    <property type="entry name" value="EP450I"/>
</dbReference>
<keyword evidence="4" id="KW-0560">Oxidoreductase</keyword>
<dbReference type="InterPro" id="IPR036396">
    <property type="entry name" value="Cyt_P450_sf"/>
</dbReference>
<feature type="binding site" description="axial binding residue" evidence="7">
    <location>
        <position position="879"/>
    </location>
    <ligand>
        <name>heme</name>
        <dbReference type="ChEBI" id="CHEBI:30413"/>
    </ligand>
    <ligandPart>
        <name>Fe</name>
        <dbReference type="ChEBI" id="CHEBI:18248"/>
    </ligandPart>
</feature>
<keyword evidence="5 7" id="KW-0408">Iron</keyword>
<evidence type="ECO:0000256" key="4">
    <source>
        <dbReference type="ARBA" id="ARBA00023002"/>
    </source>
</evidence>
<keyword evidence="3 7" id="KW-0479">Metal-binding</keyword>
<keyword evidence="2 7" id="KW-0349">Heme</keyword>
<reference evidence="9" key="1">
    <citation type="submission" date="2021-06" db="EMBL/GenBank/DDBJ databases">
        <authorList>
            <person name="Kallberg Y."/>
            <person name="Tangrot J."/>
            <person name="Rosling A."/>
        </authorList>
    </citation>
    <scope>NUCLEOTIDE SEQUENCE</scope>
    <source>
        <strain evidence="9">87-6 pot B 2015</strain>
    </source>
</reference>
<dbReference type="GO" id="GO:0020037">
    <property type="term" value="F:heme binding"/>
    <property type="evidence" value="ECO:0007669"/>
    <property type="project" value="InterPro"/>
</dbReference>
<dbReference type="GO" id="GO:0005506">
    <property type="term" value="F:iron ion binding"/>
    <property type="evidence" value="ECO:0007669"/>
    <property type="project" value="InterPro"/>
</dbReference>
<evidence type="ECO:0000256" key="5">
    <source>
        <dbReference type="ARBA" id="ARBA00023004"/>
    </source>
</evidence>
<proteinExistence type="inferred from homology"/>
<accession>A0A9N9EPA7</accession>
<evidence type="ECO:0000313" key="10">
    <source>
        <dbReference type="Proteomes" id="UP000789375"/>
    </source>
</evidence>
<evidence type="ECO:0000256" key="3">
    <source>
        <dbReference type="ARBA" id="ARBA00022723"/>
    </source>
</evidence>
<evidence type="ECO:0000256" key="1">
    <source>
        <dbReference type="ARBA" id="ARBA00010617"/>
    </source>
</evidence>
<dbReference type="Gene3D" id="3.80.10.10">
    <property type="entry name" value="Ribonuclease Inhibitor"/>
    <property type="match status" value="2"/>
</dbReference>
<gene>
    <name evidence="9" type="ORF">FMOSSE_LOCUS12828</name>
</gene>
<dbReference type="InterPro" id="IPR001128">
    <property type="entry name" value="Cyt_P450"/>
</dbReference>
<evidence type="ECO:0000313" key="9">
    <source>
        <dbReference type="EMBL" id="CAG8679800.1"/>
    </source>
</evidence>
<comment type="similarity">
    <text evidence="1">Belongs to the cytochrome P450 family.</text>
</comment>
<feature type="domain" description="F-box" evidence="8">
    <location>
        <begin position="1"/>
        <end position="44"/>
    </location>
</feature>
<name>A0A9N9EPA7_FUNMO</name>
<dbReference type="InterPro" id="IPR017972">
    <property type="entry name" value="Cyt_P450_CS"/>
</dbReference>
<dbReference type="InterPro" id="IPR050196">
    <property type="entry name" value="Cytochrome_P450_Monoox"/>
</dbReference>
<dbReference type="GO" id="GO:0016705">
    <property type="term" value="F:oxidoreductase activity, acting on paired donors, with incorporation or reduction of molecular oxygen"/>
    <property type="evidence" value="ECO:0007669"/>
    <property type="project" value="InterPro"/>
</dbReference>
<dbReference type="InterPro" id="IPR002401">
    <property type="entry name" value="Cyt_P450_E_grp-I"/>
</dbReference>
<dbReference type="SUPFAM" id="SSF52047">
    <property type="entry name" value="RNI-like"/>
    <property type="match status" value="1"/>
</dbReference>
<dbReference type="PROSITE" id="PS00086">
    <property type="entry name" value="CYTOCHROME_P450"/>
    <property type="match status" value="1"/>
</dbReference>
<protein>
    <submittedName>
        <fullName evidence="9">10807_t:CDS:1</fullName>
    </submittedName>
</protein>
<comment type="cofactor">
    <cofactor evidence="7">
        <name>heme</name>
        <dbReference type="ChEBI" id="CHEBI:30413"/>
    </cofactor>
</comment>
<dbReference type="InterPro" id="IPR036047">
    <property type="entry name" value="F-box-like_dom_sf"/>
</dbReference>
<sequence>MTLYLPADCLNEIFEYLDENDIRSYLFVNRLWCEASVRILWRDMQNFKTLITCLPKKSKAILYKNGIVISTSTSRAPLFNYVAFIKRLDITVICNELARFQQLSTPKTLDNNQNLVTTREILKMLMNQTSLKILHCDFDIYNIPNFTAYPGVKNCLSNLSEFSCSSNIYPEFFYQISRICHNLQSLKLMLYGFISDGLTELISVQKHLKYLDLSFEGYSELSDCESGTGKEYCDCYMDESQLLANIPNTLTKLHIFARPCHMELSFISKLSDLQELSLSCFNRKGLNDFEILQYTTLQQLQILTFEFKCPDDEYLIDFLEINGKNLKKLDLGKQKIYTDSLNLTISNFCTNLRTLRFTYTCKTLNSLKLILNGCKQLESMDILSCVNCEGCREDYILERELLEMVVEFSPKKFHELKVDIGSCVDQATAFQWEFKPIFKCWANRVPCIPLSLTIHSNLDTEIAMNESNVKVIEEFKKNKLPKELEGIPSISIWPTIWALLQQKHQDEVQETIAKSSGDYDIYLDRIVGQNAININDPAYLKDFLTKIEEDDPPKISLPSVTMREFFGDGLVFSNGDKWRTSRKLANPAFNNALSPDIVGEITFELFNFMQQNLDKPIDIFEIMQRTTIECLKSVEVPHIINVYKAVIETAESIYHILFPWLIKLPTAHNRKFFKANEEFNEFISDMIKEKRNEVENKKVSNNVNSDNGRIDLLTGMIQHANQEGISTDSKQLRDEMVGFFVAGHDTTSLALSTSFYFLAKYPEMQERARKEVISVLGNEPIIPTSEQLKEMKYINAVIKESLRIYPPSTGIVPRKLTKPMKIGPYLIPANIICTTNIWQINHHPKYWENPEQFNPERFLNNEKIHAFSWIPFSSGVRNCLGQNFSLMEQRVIISMFLRKYNWILPENSINENKLLFETQFLLKPVDLKLVFTERKA</sequence>
<dbReference type="Gene3D" id="1.10.630.10">
    <property type="entry name" value="Cytochrome P450"/>
    <property type="match status" value="1"/>
</dbReference>
<dbReference type="SUPFAM" id="SSF48264">
    <property type="entry name" value="Cytochrome P450"/>
    <property type="match status" value="1"/>
</dbReference>
<dbReference type="PROSITE" id="PS50181">
    <property type="entry name" value="FBOX"/>
    <property type="match status" value="1"/>
</dbReference>
<dbReference type="InterPro" id="IPR032675">
    <property type="entry name" value="LRR_dom_sf"/>
</dbReference>
<dbReference type="GO" id="GO:0004497">
    <property type="term" value="F:monooxygenase activity"/>
    <property type="evidence" value="ECO:0007669"/>
    <property type="project" value="UniProtKB-KW"/>
</dbReference>
<dbReference type="PANTHER" id="PTHR24291">
    <property type="entry name" value="CYTOCHROME P450 FAMILY 4"/>
    <property type="match status" value="1"/>
</dbReference>
<dbReference type="SUPFAM" id="SSF81383">
    <property type="entry name" value="F-box domain"/>
    <property type="match status" value="1"/>
</dbReference>